<protein>
    <submittedName>
        <fullName evidence="1">Uncharacterized protein</fullName>
    </submittedName>
</protein>
<keyword evidence="2" id="KW-1185">Reference proteome</keyword>
<dbReference type="Proteomes" id="UP000249757">
    <property type="component" value="Unassembled WGS sequence"/>
</dbReference>
<proteinExistence type="predicted"/>
<reference evidence="2" key="1">
    <citation type="journal article" date="2022" name="Microb. Genom.">
        <title>A global pangenome for the wheat fungal pathogen Pyrenophora tritici-repentis and prediction of effector protein structural homology.</title>
        <authorList>
            <person name="Moolhuijzen P.M."/>
            <person name="See P.T."/>
            <person name="Shi G."/>
            <person name="Powell H.R."/>
            <person name="Cockram J."/>
            <person name="Jorgensen L.N."/>
            <person name="Benslimane H."/>
            <person name="Strelkov S.E."/>
            <person name="Turner J."/>
            <person name="Liu Z."/>
            <person name="Moffat C.S."/>
        </authorList>
    </citation>
    <scope>NUCLEOTIDE SEQUENCE [LARGE SCALE GENOMIC DNA]</scope>
</reference>
<gene>
    <name evidence="1" type="ORF">Ptr86124_009653</name>
</gene>
<dbReference type="AlphaFoldDB" id="A0A922N4P6"/>
<evidence type="ECO:0000313" key="2">
    <source>
        <dbReference type="Proteomes" id="UP000249757"/>
    </source>
</evidence>
<comment type="caution">
    <text evidence="1">The sequence shown here is derived from an EMBL/GenBank/DDBJ whole genome shotgun (WGS) entry which is preliminary data.</text>
</comment>
<organism evidence="1 2">
    <name type="scientific">Pyrenophora tritici-repentis</name>
    <dbReference type="NCBI Taxonomy" id="45151"/>
    <lineage>
        <taxon>Eukaryota</taxon>
        <taxon>Fungi</taxon>
        <taxon>Dikarya</taxon>
        <taxon>Ascomycota</taxon>
        <taxon>Pezizomycotina</taxon>
        <taxon>Dothideomycetes</taxon>
        <taxon>Pleosporomycetidae</taxon>
        <taxon>Pleosporales</taxon>
        <taxon>Pleosporineae</taxon>
        <taxon>Pleosporaceae</taxon>
        <taxon>Pyrenophora</taxon>
    </lineage>
</organism>
<evidence type="ECO:0000313" key="1">
    <source>
        <dbReference type="EMBL" id="KAI1511249.1"/>
    </source>
</evidence>
<accession>A0A922N4P6</accession>
<name>A0A922N4P6_9PLEO</name>
<sequence length="37" mass="4300">MSPSLFAPRGLVHVPCQRLLFCDHHHRDLGHLYGLYL</sequence>
<dbReference type="EMBL" id="NRDI02000014">
    <property type="protein sequence ID" value="KAI1511249.1"/>
    <property type="molecule type" value="Genomic_DNA"/>
</dbReference>